<gene>
    <name evidence="2" type="ORF">A6M21_02390</name>
</gene>
<evidence type="ECO:0000256" key="1">
    <source>
        <dbReference type="SAM" id="Phobius"/>
    </source>
</evidence>
<proteinExistence type="predicted"/>
<sequence length="179" mass="20435">MQWHGWRIPVVLLAMLAGLGVFLGAQWLYNKYSYQEPLAGVLKQNPAVASFAVHRREPVLRVAVRLKPVNNLMDTYQGLQKSIRGVLGDKEFKLEIEDDRDSQLNEAYYYSQFAVYEAVARGNYREMADYIAAHAAKVGASARIFLDQDNIYLQMSHGRHYLYQVIPRTAKMPPAVQQS</sequence>
<organism evidence="2 3">
    <name type="scientific">Desulfotomaculum copahuensis</name>
    <dbReference type="NCBI Taxonomy" id="1838280"/>
    <lineage>
        <taxon>Bacteria</taxon>
        <taxon>Bacillati</taxon>
        <taxon>Bacillota</taxon>
        <taxon>Clostridia</taxon>
        <taxon>Eubacteriales</taxon>
        <taxon>Desulfotomaculaceae</taxon>
        <taxon>Desulfotomaculum</taxon>
    </lineage>
</organism>
<dbReference type="OrthoDB" id="1722928at2"/>
<dbReference type="RefSeq" id="WP_066666008.1">
    <property type="nucleotide sequence ID" value="NZ_LYVF01000009.1"/>
</dbReference>
<dbReference type="EMBL" id="LYVF01000009">
    <property type="protein sequence ID" value="OAT86691.1"/>
    <property type="molecule type" value="Genomic_DNA"/>
</dbReference>
<comment type="caution">
    <text evidence="2">The sequence shown here is derived from an EMBL/GenBank/DDBJ whole genome shotgun (WGS) entry which is preliminary data.</text>
</comment>
<protein>
    <submittedName>
        <fullName evidence="2">Uncharacterized protein</fullName>
    </submittedName>
</protein>
<keyword evidence="3" id="KW-1185">Reference proteome</keyword>
<evidence type="ECO:0000313" key="3">
    <source>
        <dbReference type="Proteomes" id="UP000078532"/>
    </source>
</evidence>
<dbReference type="Proteomes" id="UP000078532">
    <property type="component" value="Unassembled WGS sequence"/>
</dbReference>
<keyword evidence="1" id="KW-0812">Transmembrane</keyword>
<feature type="transmembrane region" description="Helical" evidence="1">
    <location>
        <begin position="6"/>
        <end position="29"/>
    </location>
</feature>
<name>A0A1B7LJN1_9FIRM</name>
<accession>A0A1B7LJN1</accession>
<dbReference type="STRING" id="1838280.A6M21_02390"/>
<dbReference type="AlphaFoldDB" id="A0A1B7LJN1"/>
<evidence type="ECO:0000313" key="2">
    <source>
        <dbReference type="EMBL" id="OAT86691.1"/>
    </source>
</evidence>
<reference evidence="2 3" key="1">
    <citation type="submission" date="2016-04" db="EMBL/GenBank/DDBJ databases">
        <authorList>
            <person name="Evans L.H."/>
            <person name="Alamgir A."/>
            <person name="Owens N."/>
            <person name="Weber N.D."/>
            <person name="Virtaneva K."/>
            <person name="Barbian K."/>
            <person name="Babar A."/>
            <person name="Rosenke K."/>
        </authorList>
    </citation>
    <scope>NUCLEOTIDE SEQUENCE [LARGE SCALE GENOMIC DNA]</scope>
    <source>
        <strain evidence="2 3">LMa1</strain>
    </source>
</reference>
<keyword evidence="1" id="KW-1133">Transmembrane helix</keyword>
<keyword evidence="1" id="KW-0472">Membrane</keyword>